<dbReference type="EC" id="5.4.2.11" evidence="2"/>
<dbReference type="SMART" id="SM00855">
    <property type="entry name" value="PGAM"/>
    <property type="match status" value="1"/>
</dbReference>
<dbReference type="PROSITE" id="PS00175">
    <property type="entry name" value="PG_MUTASE"/>
    <property type="match status" value="1"/>
</dbReference>
<name>A0A383EIM8_9ZZZZ</name>
<reference evidence="5" key="1">
    <citation type="submission" date="2018-05" db="EMBL/GenBank/DDBJ databases">
        <authorList>
            <person name="Lanie J.A."/>
            <person name="Ng W.-L."/>
            <person name="Kazmierczak K.M."/>
            <person name="Andrzejewski T.M."/>
            <person name="Davidsen T.M."/>
            <person name="Wayne K.J."/>
            <person name="Tettelin H."/>
            <person name="Glass J.I."/>
            <person name="Rusch D."/>
            <person name="Podicherti R."/>
            <person name="Tsui H.-C.T."/>
            <person name="Winkler M.E."/>
        </authorList>
    </citation>
    <scope>NUCLEOTIDE SEQUENCE</scope>
</reference>
<evidence type="ECO:0000256" key="3">
    <source>
        <dbReference type="ARBA" id="ARBA00023152"/>
    </source>
</evidence>
<dbReference type="PANTHER" id="PTHR11931">
    <property type="entry name" value="PHOSPHOGLYCERATE MUTASE"/>
    <property type="match status" value="1"/>
</dbReference>
<dbReference type="Pfam" id="PF00300">
    <property type="entry name" value="His_Phos_1"/>
    <property type="match status" value="2"/>
</dbReference>
<evidence type="ECO:0000313" key="5">
    <source>
        <dbReference type="EMBL" id="SVE56706.1"/>
    </source>
</evidence>
<gene>
    <name evidence="5" type="ORF">METZ01_LOCUS509560</name>
</gene>
<dbReference type="InterPro" id="IPR001345">
    <property type="entry name" value="PG/BPGM_mutase_AS"/>
</dbReference>
<feature type="non-terminal residue" evidence="5">
    <location>
        <position position="194"/>
    </location>
</feature>
<dbReference type="AlphaFoldDB" id="A0A383EIM8"/>
<keyword evidence="4" id="KW-0413">Isomerase</keyword>
<dbReference type="InterPro" id="IPR029033">
    <property type="entry name" value="His_PPase_superfam"/>
</dbReference>
<evidence type="ECO:0000256" key="4">
    <source>
        <dbReference type="ARBA" id="ARBA00023235"/>
    </source>
</evidence>
<dbReference type="InterPro" id="IPR005952">
    <property type="entry name" value="Phosphogly_mut1"/>
</dbReference>
<protein>
    <recommendedName>
        <fullName evidence="2">phosphoglycerate mutase (2,3-diphosphoglycerate-dependent)</fullName>
        <ecNumber evidence="2">5.4.2.11</ecNumber>
    </recommendedName>
</protein>
<evidence type="ECO:0000256" key="1">
    <source>
        <dbReference type="ARBA" id="ARBA00006717"/>
    </source>
</evidence>
<dbReference type="Gene3D" id="3.40.50.1240">
    <property type="entry name" value="Phosphoglycerate mutase-like"/>
    <property type="match status" value="1"/>
</dbReference>
<keyword evidence="3" id="KW-0324">Glycolysis</keyword>
<proteinExistence type="inferred from homology"/>
<organism evidence="5">
    <name type="scientific">marine metagenome</name>
    <dbReference type="NCBI Taxonomy" id="408172"/>
    <lineage>
        <taxon>unclassified sequences</taxon>
        <taxon>metagenomes</taxon>
        <taxon>ecological metagenomes</taxon>
    </lineage>
</organism>
<dbReference type="InterPro" id="IPR013078">
    <property type="entry name" value="His_Pase_superF_clade-1"/>
</dbReference>
<dbReference type="EMBL" id="UINC01226287">
    <property type="protein sequence ID" value="SVE56706.1"/>
    <property type="molecule type" value="Genomic_DNA"/>
</dbReference>
<evidence type="ECO:0000256" key="2">
    <source>
        <dbReference type="ARBA" id="ARBA00012028"/>
    </source>
</evidence>
<dbReference type="CDD" id="cd07067">
    <property type="entry name" value="HP_PGM_like"/>
    <property type="match status" value="1"/>
</dbReference>
<accession>A0A383EIM8</accession>
<dbReference type="SUPFAM" id="SSF53254">
    <property type="entry name" value="Phosphoglycerate mutase-like"/>
    <property type="match status" value="1"/>
</dbReference>
<dbReference type="GO" id="GO:0006096">
    <property type="term" value="P:glycolytic process"/>
    <property type="evidence" value="ECO:0007669"/>
    <property type="project" value="UniProtKB-KW"/>
</dbReference>
<comment type="similarity">
    <text evidence="1">Belongs to the phosphoglycerate mutase family. BPG-dependent PGAM subfamily.</text>
</comment>
<dbReference type="PIRSF" id="PIRSF000709">
    <property type="entry name" value="6PFK_2-Ptase"/>
    <property type="match status" value="1"/>
</dbReference>
<sequence>MKLILIRHGESQWNFLNKFTGWTDIELNDNGIKEAKFSAKQILKENIVINTIYTSLLKRSTHTAEIIADIINFDKKNIQYNWRLNERHYGALQGLNKSETAEKYGEDQVHIWRRSYDVAPPLLSNDDERHPKFNEKFKNIENMPTGESLKNVIDRLNPFWNQYLANIKENSGNHLIVAHSNSLRAIVKILDQLS</sequence>
<dbReference type="GO" id="GO:0004619">
    <property type="term" value="F:phosphoglycerate mutase activity"/>
    <property type="evidence" value="ECO:0007669"/>
    <property type="project" value="UniProtKB-EC"/>
</dbReference>
<dbReference type="NCBIfam" id="TIGR01258">
    <property type="entry name" value="pgm_1"/>
    <property type="match status" value="1"/>
</dbReference>